<keyword evidence="3" id="KW-1185">Reference proteome</keyword>
<organism evidence="2 3">
    <name type="scientific">Nesidiocoris tenuis</name>
    <dbReference type="NCBI Taxonomy" id="355587"/>
    <lineage>
        <taxon>Eukaryota</taxon>
        <taxon>Metazoa</taxon>
        <taxon>Ecdysozoa</taxon>
        <taxon>Arthropoda</taxon>
        <taxon>Hexapoda</taxon>
        <taxon>Insecta</taxon>
        <taxon>Pterygota</taxon>
        <taxon>Neoptera</taxon>
        <taxon>Paraneoptera</taxon>
        <taxon>Hemiptera</taxon>
        <taxon>Heteroptera</taxon>
        <taxon>Panheteroptera</taxon>
        <taxon>Cimicomorpha</taxon>
        <taxon>Miridae</taxon>
        <taxon>Dicyphina</taxon>
        <taxon>Nesidiocoris</taxon>
    </lineage>
</organism>
<feature type="region of interest" description="Disordered" evidence="1">
    <location>
        <begin position="142"/>
        <end position="164"/>
    </location>
</feature>
<evidence type="ECO:0000256" key="1">
    <source>
        <dbReference type="SAM" id="MobiDB-lite"/>
    </source>
</evidence>
<dbReference type="Proteomes" id="UP000479000">
    <property type="component" value="Unassembled WGS sequence"/>
</dbReference>
<gene>
    <name evidence="2" type="ORF">NTEN_LOCUS20295</name>
</gene>
<evidence type="ECO:0000313" key="2">
    <source>
        <dbReference type="EMBL" id="CAB0015957.1"/>
    </source>
</evidence>
<accession>A0A6H5HI50</accession>
<evidence type="ECO:0000313" key="3">
    <source>
        <dbReference type="Proteomes" id="UP000479000"/>
    </source>
</evidence>
<dbReference type="EMBL" id="CADCXU010029789">
    <property type="protein sequence ID" value="CAB0015957.1"/>
    <property type="molecule type" value="Genomic_DNA"/>
</dbReference>
<dbReference type="AlphaFoldDB" id="A0A6H5HI50"/>
<reference evidence="2 3" key="1">
    <citation type="submission" date="2020-02" db="EMBL/GenBank/DDBJ databases">
        <authorList>
            <person name="Ferguson B K."/>
        </authorList>
    </citation>
    <scope>NUCLEOTIDE SEQUENCE [LARGE SCALE GENOMIC DNA]</scope>
</reference>
<proteinExistence type="predicted"/>
<sequence>MASVGDGVAHMTSCVPGRSACVQPSGVQTQYRNRMRKRTNCSTTLIGKLDWLYICVYQSRHRDSTTARKQKPVKLPGTRSNKSICARQFTIESNELKKFKIGSVELPCQIRENAEIALRCLSQTDSKTKFSNFFGKTTLSYGKSSEKPGKNTQKILNPRHHLQN</sequence>
<name>A0A6H5HI50_9HEMI</name>
<protein>
    <submittedName>
        <fullName evidence="2">Uncharacterized protein</fullName>
    </submittedName>
</protein>